<dbReference type="Proteomes" id="UP000076858">
    <property type="component" value="Unassembled WGS sequence"/>
</dbReference>
<proteinExistence type="predicted"/>
<name>A0A162SCC0_9CRUS</name>
<organism evidence="1 2">
    <name type="scientific">Daphnia magna</name>
    <dbReference type="NCBI Taxonomy" id="35525"/>
    <lineage>
        <taxon>Eukaryota</taxon>
        <taxon>Metazoa</taxon>
        <taxon>Ecdysozoa</taxon>
        <taxon>Arthropoda</taxon>
        <taxon>Crustacea</taxon>
        <taxon>Branchiopoda</taxon>
        <taxon>Diplostraca</taxon>
        <taxon>Cladocera</taxon>
        <taxon>Anomopoda</taxon>
        <taxon>Daphniidae</taxon>
        <taxon>Daphnia</taxon>
    </lineage>
</organism>
<protein>
    <submittedName>
        <fullName evidence="1">Uncharacterized protein</fullName>
    </submittedName>
</protein>
<evidence type="ECO:0000313" key="1">
    <source>
        <dbReference type="EMBL" id="KZS21176.1"/>
    </source>
</evidence>
<dbReference type="EMBL" id="LRGB01000055">
    <property type="protein sequence ID" value="KZS21176.1"/>
    <property type="molecule type" value="Genomic_DNA"/>
</dbReference>
<gene>
    <name evidence="1" type="ORF">APZ42_011961</name>
</gene>
<dbReference type="AlphaFoldDB" id="A0A162SCC0"/>
<comment type="caution">
    <text evidence="1">The sequence shown here is derived from an EMBL/GenBank/DDBJ whole genome shotgun (WGS) entry which is preliminary data.</text>
</comment>
<evidence type="ECO:0000313" key="2">
    <source>
        <dbReference type="Proteomes" id="UP000076858"/>
    </source>
</evidence>
<reference evidence="1 2" key="1">
    <citation type="submission" date="2016-03" db="EMBL/GenBank/DDBJ databases">
        <title>EvidentialGene: Evidence-directed Construction of Genes on Genomes.</title>
        <authorList>
            <person name="Gilbert D.G."/>
            <person name="Choi J.-H."/>
            <person name="Mockaitis K."/>
            <person name="Colbourne J."/>
            <person name="Pfrender M."/>
        </authorList>
    </citation>
    <scope>NUCLEOTIDE SEQUENCE [LARGE SCALE GENOMIC DNA]</scope>
    <source>
        <strain evidence="1 2">Xinb3</strain>
        <tissue evidence="1">Complete organism</tissue>
    </source>
</reference>
<accession>A0A162SCC0</accession>
<sequence>MFLTYQESGCSQPVMFDWIPFKVLDQLQMLFRLKKKLTTGITPDILDVTTCAASSQLRSISL</sequence>
<keyword evidence="2" id="KW-1185">Reference proteome</keyword>